<dbReference type="Proteomes" id="UP000241367">
    <property type="component" value="Segment"/>
</dbReference>
<sequence length="136" mass="15911">MQKTFEIKKHVSQMNNSEVSFLLGAFKAIPQFMWDFTSYSAKRLSERGITQEAFKQLFNKYDLIEFHHADHKKGDPRVLLRSRTALDGSEVCAVFSLRDARVVTLWLNTVSNQHDKLVIEAYTKKYDIIQKWKGRV</sequence>
<dbReference type="EMBL" id="MG983742">
    <property type="protein sequence ID" value="AVO23074.1"/>
    <property type="molecule type" value="Genomic_DNA"/>
</dbReference>
<accession>A0A2P1JUQ8</accession>
<organism evidence="1 2">
    <name type="scientific">Bacillus phage Anath</name>
    <dbReference type="NCBI Taxonomy" id="2108114"/>
    <lineage>
        <taxon>Viruses</taxon>
        <taxon>Duplodnaviria</taxon>
        <taxon>Heunggongvirae</taxon>
        <taxon>Uroviricota</taxon>
        <taxon>Caudoviricetes</taxon>
        <taxon>Ehrlichviridae</taxon>
        <taxon>Anathvirus</taxon>
        <taxon>Anathvirus anath</taxon>
    </lineage>
</organism>
<reference evidence="2" key="1">
    <citation type="submission" date="2018-02" db="EMBL/GenBank/DDBJ databases">
        <authorList>
            <person name="Cohen D.B."/>
            <person name="Kent A.D."/>
        </authorList>
    </citation>
    <scope>NUCLEOTIDE SEQUENCE [LARGE SCALE GENOMIC DNA]</scope>
</reference>
<evidence type="ECO:0000313" key="2">
    <source>
        <dbReference type="Proteomes" id="UP000241367"/>
    </source>
</evidence>
<name>A0A2P1JUQ8_9CAUD</name>
<evidence type="ECO:0000313" key="1">
    <source>
        <dbReference type="EMBL" id="AVO23074.1"/>
    </source>
</evidence>
<keyword evidence="2" id="KW-1185">Reference proteome</keyword>
<protein>
    <submittedName>
        <fullName evidence="1">Uncharacterized protein</fullName>
    </submittedName>
</protein>
<proteinExistence type="predicted"/>